<evidence type="ECO:0000313" key="2">
    <source>
        <dbReference type="Proteomes" id="UP001501147"/>
    </source>
</evidence>
<gene>
    <name evidence="1" type="ORF">GCM10023329_06690</name>
</gene>
<name>A0ABP8ZRM8_9ACTN</name>
<sequence>MSQVNRKLEARMGELGLKQAELAHRVNVEIELLTGRPGCVTDADVRRWLRGRTRWPQDRIRLSLERVLSSGAEDLGFVPRGKVRVPLEEDSVRRRKFLSGASGSVLAVGVSGIGDHGRVDVGDVRRLRQEYMTILRADHEGRGPRHVECRAVELASRIRTALARSTASARVRDMLHRLAAEVISAAAFASLDASRPLRARAHLGKALAFAGLSRDGEAVYHVWNHMFLASSQQENHAEAIAGADVMKRSSIARRDPLYLSLGHLRHANGLARVGRRSEALRALGDAERAFARSEEKRRSEWIGFYDTGEFEALSAFVWAALGEFGRAEYRLHRTLALLPEGMARNRALYTAHLAWVQARQNEPELACATSRQARLSVSSACGSRRTARTLDATRSVLLASGTKSPRVIEWIEESGAWT</sequence>
<dbReference type="EMBL" id="BAABJV010000001">
    <property type="protein sequence ID" value="GAA4763675.1"/>
    <property type="molecule type" value="Genomic_DNA"/>
</dbReference>
<reference evidence="2" key="1">
    <citation type="journal article" date="2019" name="Int. J. Syst. Evol. Microbiol.">
        <title>The Global Catalogue of Microorganisms (GCM) 10K type strain sequencing project: providing services to taxonomists for standard genome sequencing and annotation.</title>
        <authorList>
            <consortium name="The Broad Institute Genomics Platform"/>
            <consortium name="The Broad Institute Genome Sequencing Center for Infectious Disease"/>
            <person name="Wu L."/>
            <person name="Ma J."/>
        </authorList>
    </citation>
    <scope>NUCLEOTIDE SEQUENCE [LARGE SCALE GENOMIC DNA]</scope>
    <source>
        <strain evidence="2">JCM 18324</strain>
    </source>
</reference>
<organism evidence="1 2">
    <name type="scientific">Streptomyces sanyensis</name>
    <dbReference type="NCBI Taxonomy" id="568869"/>
    <lineage>
        <taxon>Bacteria</taxon>
        <taxon>Bacillati</taxon>
        <taxon>Actinomycetota</taxon>
        <taxon>Actinomycetes</taxon>
        <taxon>Kitasatosporales</taxon>
        <taxon>Streptomycetaceae</taxon>
        <taxon>Streptomyces</taxon>
    </lineage>
</organism>
<comment type="caution">
    <text evidence="1">The sequence shown here is derived from an EMBL/GenBank/DDBJ whole genome shotgun (WGS) entry which is preliminary data.</text>
</comment>
<accession>A0ABP8ZRM8</accession>
<dbReference type="Proteomes" id="UP001501147">
    <property type="component" value="Unassembled WGS sequence"/>
</dbReference>
<evidence type="ECO:0000313" key="1">
    <source>
        <dbReference type="EMBL" id="GAA4763675.1"/>
    </source>
</evidence>
<evidence type="ECO:0008006" key="3">
    <source>
        <dbReference type="Google" id="ProtNLM"/>
    </source>
</evidence>
<dbReference type="RefSeq" id="WP_345609163.1">
    <property type="nucleotide sequence ID" value="NZ_BAABJV010000001.1"/>
</dbReference>
<protein>
    <recommendedName>
        <fullName evidence="3">XRE family transcriptional regulator</fullName>
    </recommendedName>
</protein>
<keyword evidence="2" id="KW-1185">Reference proteome</keyword>
<proteinExistence type="predicted"/>